<gene>
    <name evidence="2" type="ORF">SAMN02746041_01098</name>
</gene>
<keyword evidence="1" id="KW-0472">Membrane</keyword>
<organism evidence="2 3">
    <name type="scientific">Desulfacinum hydrothermale DSM 13146</name>
    <dbReference type="NCBI Taxonomy" id="1121390"/>
    <lineage>
        <taxon>Bacteria</taxon>
        <taxon>Pseudomonadati</taxon>
        <taxon>Thermodesulfobacteriota</taxon>
        <taxon>Syntrophobacteria</taxon>
        <taxon>Syntrophobacterales</taxon>
        <taxon>Syntrophobacteraceae</taxon>
        <taxon>Desulfacinum</taxon>
    </lineage>
</organism>
<accession>A0A1W1XBY8</accession>
<name>A0A1W1XBY8_9BACT</name>
<evidence type="ECO:0000313" key="3">
    <source>
        <dbReference type="Proteomes" id="UP000192783"/>
    </source>
</evidence>
<keyword evidence="1" id="KW-1133">Transmembrane helix</keyword>
<protein>
    <submittedName>
        <fullName evidence="2">Uncharacterized protein</fullName>
    </submittedName>
</protein>
<proteinExistence type="predicted"/>
<dbReference type="STRING" id="1121390.SAMN02746041_01098"/>
<evidence type="ECO:0000313" key="2">
    <source>
        <dbReference type="EMBL" id="SMC21031.1"/>
    </source>
</evidence>
<keyword evidence="1" id="KW-0812">Transmembrane</keyword>
<evidence type="ECO:0000256" key="1">
    <source>
        <dbReference type="SAM" id="Phobius"/>
    </source>
</evidence>
<dbReference type="RefSeq" id="WP_281247899.1">
    <property type="nucleotide sequence ID" value="NZ_FWXF01000004.1"/>
</dbReference>
<keyword evidence="3" id="KW-1185">Reference proteome</keyword>
<dbReference type="Proteomes" id="UP000192783">
    <property type="component" value="Unassembled WGS sequence"/>
</dbReference>
<reference evidence="2 3" key="1">
    <citation type="submission" date="2017-04" db="EMBL/GenBank/DDBJ databases">
        <authorList>
            <person name="Afonso C.L."/>
            <person name="Miller P.J."/>
            <person name="Scott M.A."/>
            <person name="Spackman E."/>
            <person name="Goraichik I."/>
            <person name="Dimitrov K.M."/>
            <person name="Suarez D.L."/>
            <person name="Swayne D.E."/>
        </authorList>
    </citation>
    <scope>NUCLEOTIDE SEQUENCE [LARGE SCALE GENOMIC DNA]</scope>
    <source>
        <strain evidence="2 3">DSM 13146</strain>
    </source>
</reference>
<dbReference type="EMBL" id="FWXF01000004">
    <property type="protein sequence ID" value="SMC21031.1"/>
    <property type="molecule type" value="Genomic_DNA"/>
</dbReference>
<dbReference type="AlphaFoldDB" id="A0A1W1XBY8"/>
<sequence length="43" mass="4598">MNAMTFAAYTALMLAGCSLAVWAAAALAPVRIRPGKPHGKRRR</sequence>
<feature type="transmembrane region" description="Helical" evidence="1">
    <location>
        <begin position="6"/>
        <end position="32"/>
    </location>
</feature>